<dbReference type="Proteomes" id="UP000548476">
    <property type="component" value="Unassembled WGS sequence"/>
</dbReference>
<dbReference type="EMBL" id="JACHGT010000002">
    <property type="protein sequence ID" value="MBB6033054.1"/>
    <property type="molecule type" value="Genomic_DNA"/>
</dbReference>
<accession>A0A841FB99</accession>
<comment type="caution">
    <text evidence="1">The sequence shown here is derived from an EMBL/GenBank/DDBJ whole genome shotgun (WGS) entry which is preliminary data.</text>
</comment>
<organism evidence="1 2">
    <name type="scientific">Phytomonospora endophytica</name>
    <dbReference type="NCBI Taxonomy" id="714109"/>
    <lineage>
        <taxon>Bacteria</taxon>
        <taxon>Bacillati</taxon>
        <taxon>Actinomycetota</taxon>
        <taxon>Actinomycetes</taxon>
        <taxon>Micromonosporales</taxon>
        <taxon>Micromonosporaceae</taxon>
        <taxon>Phytomonospora</taxon>
    </lineage>
</organism>
<keyword evidence="2" id="KW-1185">Reference proteome</keyword>
<reference evidence="1 2" key="1">
    <citation type="submission" date="2020-08" db="EMBL/GenBank/DDBJ databases">
        <title>Genomic Encyclopedia of Type Strains, Phase IV (KMG-IV): sequencing the most valuable type-strain genomes for metagenomic binning, comparative biology and taxonomic classification.</title>
        <authorList>
            <person name="Goeker M."/>
        </authorList>
    </citation>
    <scope>NUCLEOTIDE SEQUENCE [LARGE SCALE GENOMIC DNA]</scope>
    <source>
        <strain evidence="1 2">YIM 65646</strain>
    </source>
</reference>
<gene>
    <name evidence="1" type="ORF">HNR73_000901</name>
</gene>
<evidence type="ECO:0000313" key="2">
    <source>
        <dbReference type="Proteomes" id="UP000548476"/>
    </source>
</evidence>
<protein>
    <submittedName>
        <fullName evidence="1">Uncharacterized protein</fullName>
    </submittedName>
</protein>
<proteinExistence type="predicted"/>
<dbReference type="AlphaFoldDB" id="A0A841FB99"/>
<name>A0A841FB99_9ACTN</name>
<evidence type="ECO:0000313" key="1">
    <source>
        <dbReference type="EMBL" id="MBB6033054.1"/>
    </source>
</evidence>
<sequence>MDSEPNLPTITETVAEIRRQLIAAQAASRADADKNKRVPFPIAEAEAELGITAVRDGDAVRVGVVAANGEATHHVRIRFEPRSKNAAMYEVSDDGDDDDF</sequence>
<dbReference type="RefSeq" id="WP_184785970.1">
    <property type="nucleotide sequence ID" value="NZ_BONT01000022.1"/>
</dbReference>